<evidence type="ECO:0000256" key="5">
    <source>
        <dbReference type="SAM" id="Phobius"/>
    </source>
</evidence>
<evidence type="ECO:0000256" key="3">
    <source>
        <dbReference type="ARBA" id="ARBA00022989"/>
    </source>
</evidence>
<dbReference type="PANTHER" id="PTHR11863">
    <property type="entry name" value="STEROL DESATURASE"/>
    <property type="match status" value="1"/>
</dbReference>
<evidence type="ECO:0000256" key="1">
    <source>
        <dbReference type="ARBA" id="ARBA00004370"/>
    </source>
</evidence>
<evidence type="ECO:0000313" key="7">
    <source>
        <dbReference type="EMBL" id="QEC79206.1"/>
    </source>
</evidence>
<dbReference type="GO" id="GO:0008610">
    <property type="term" value="P:lipid biosynthetic process"/>
    <property type="evidence" value="ECO:0007669"/>
    <property type="project" value="InterPro"/>
</dbReference>
<sequence>MLRFLSAESPFSLWGIFLAENLLVTAMALAFGYLVLKLNRRPVQTASRNEVLICLLTNLINTAITYAGFWLWQHGYIVMSFAINWLILVDFVVLFLLMDLAMFIFHYAIHHSVIYKAVHRFHHHYTDPIPIDLFVLHPVETVGFGSLWLIIIAMFNFNFYAVIIYLTVNVFFGIMGHLGIEPVPAQIRKAIPFRYLGTSSFHHDHHLNIHYNYGFYTTIWDKLFKTYKS</sequence>
<proteinExistence type="predicted"/>
<keyword evidence="8" id="KW-1185">Reference proteome</keyword>
<dbReference type="OrthoDB" id="9770329at2"/>
<dbReference type="RefSeq" id="WP_147058571.1">
    <property type="nucleotide sequence ID" value="NZ_CP042437.1"/>
</dbReference>
<comment type="subcellular location">
    <subcellularLocation>
        <location evidence="1">Membrane</location>
    </subcellularLocation>
</comment>
<evidence type="ECO:0000313" key="8">
    <source>
        <dbReference type="Proteomes" id="UP000321362"/>
    </source>
</evidence>
<feature type="transmembrane region" description="Helical" evidence="5">
    <location>
        <begin position="51"/>
        <end position="73"/>
    </location>
</feature>
<dbReference type="Proteomes" id="UP000321362">
    <property type="component" value="Chromosome"/>
</dbReference>
<dbReference type="InterPro" id="IPR050307">
    <property type="entry name" value="Sterol_Desaturase_Related"/>
</dbReference>
<dbReference type="InterPro" id="IPR006694">
    <property type="entry name" value="Fatty_acid_hydroxylase"/>
</dbReference>
<name>A0A5B8W8C1_9SPHI</name>
<protein>
    <submittedName>
        <fullName evidence="7">Sterol desaturase family protein</fullName>
    </submittedName>
</protein>
<evidence type="ECO:0000256" key="4">
    <source>
        <dbReference type="ARBA" id="ARBA00023136"/>
    </source>
</evidence>
<gene>
    <name evidence="7" type="ORF">FSB76_25850</name>
</gene>
<feature type="transmembrane region" description="Helical" evidence="5">
    <location>
        <begin position="85"/>
        <end position="109"/>
    </location>
</feature>
<dbReference type="GO" id="GO:0016491">
    <property type="term" value="F:oxidoreductase activity"/>
    <property type="evidence" value="ECO:0007669"/>
    <property type="project" value="InterPro"/>
</dbReference>
<feature type="domain" description="Fatty acid hydroxylase" evidence="6">
    <location>
        <begin position="91"/>
        <end position="226"/>
    </location>
</feature>
<dbReference type="EMBL" id="CP042437">
    <property type="protein sequence ID" value="QEC79206.1"/>
    <property type="molecule type" value="Genomic_DNA"/>
</dbReference>
<dbReference type="Pfam" id="PF04116">
    <property type="entry name" value="FA_hydroxylase"/>
    <property type="match status" value="1"/>
</dbReference>
<keyword evidence="4 5" id="KW-0472">Membrane</keyword>
<reference evidence="7 8" key="1">
    <citation type="journal article" date="2013" name="J. Microbiol.">
        <title>Mucilaginibacter ginsenosidivorax sp. nov., with ginsenoside converting activity isolated from sediment.</title>
        <authorList>
            <person name="Kim J.K."/>
            <person name="Choi T.E."/>
            <person name="Liu Q.M."/>
            <person name="Park H.Y."/>
            <person name="Yi T.H."/>
            <person name="Yoon M.H."/>
            <person name="Kim S.C."/>
            <person name="Im W.T."/>
        </authorList>
    </citation>
    <scope>NUCLEOTIDE SEQUENCE [LARGE SCALE GENOMIC DNA]</scope>
    <source>
        <strain evidence="7 8">KHI28</strain>
    </source>
</reference>
<evidence type="ECO:0000256" key="2">
    <source>
        <dbReference type="ARBA" id="ARBA00022692"/>
    </source>
</evidence>
<dbReference type="GO" id="GO:0005506">
    <property type="term" value="F:iron ion binding"/>
    <property type="evidence" value="ECO:0007669"/>
    <property type="project" value="InterPro"/>
</dbReference>
<dbReference type="GO" id="GO:0016020">
    <property type="term" value="C:membrane"/>
    <property type="evidence" value="ECO:0007669"/>
    <property type="project" value="UniProtKB-SubCell"/>
</dbReference>
<evidence type="ECO:0000259" key="6">
    <source>
        <dbReference type="Pfam" id="PF04116"/>
    </source>
</evidence>
<dbReference type="AlphaFoldDB" id="A0A5B8W8C1"/>
<keyword evidence="3 5" id="KW-1133">Transmembrane helix</keyword>
<accession>A0A5B8W8C1</accession>
<feature type="transmembrane region" description="Helical" evidence="5">
    <location>
        <begin position="129"/>
        <end position="153"/>
    </location>
</feature>
<keyword evidence="2 5" id="KW-0812">Transmembrane</keyword>
<feature type="transmembrane region" description="Helical" evidence="5">
    <location>
        <begin position="12"/>
        <end position="36"/>
    </location>
</feature>
<feature type="transmembrane region" description="Helical" evidence="5">
    <location>
        <begin position="159"/>
        <end position="180"/>
    </location>
</feature>
<dbReference type="KEGG" id="mgk:FSB76_25850"/>
<organism evidence="7 8">
    <name type="scientific">Mucilaginibacter ginsenosidivorax</name>
    <dbReference type="NCBI Taxonomy" id="862126"/>
    <lineage>
        <taxon>Bacteria</taxon>
        <taxon>Pseudomonadati</taxon>
        <taxon>Bacteroidota</taxon>
        <taxon>Sphingobacteriia</taxon>
        <taxon>Sphingobacteriales</taxon>
        <taxon>Sphingobacteriaceae</taxon>
        <taxon>Mucilaginibacter</taxon>
    </lineage>
</organism>